<name>A0ACB9ZFD7_9PEZI</name>
<proteinExistence type="predicted"/>
<evidence type="ECO:0000313" key="2">
    <source>
        <dbReference type="Proteomes" id="UP001497700"/>
    </source>
</evidence>
<comment type="caution">
    <text evidence="1">The sequence shown here is derived from an EMBL/GenBank/DDBJ whole genome shotgun (WGS) entry which is preliminary data.</text>
</comment>
<protein>
    <submittedName>
        <fullName evidence="1">Uncharacterized protein</fullName>
    </submittedName>
</protein>
<evidence type="ECO:0000313" key="1">
    <source>
        <dbReference type="EMBL" id="KAI4870368.1"/>
    </source>
</evidence>
<reference evidence="1 2" key="1">
    <citation type="journal article" date="2022" name="New Phytol.">
        <title>Ecological generalism drives hyperdiversity of secondary metabolite gene clusters in xylarialean endophytes.</title>
        <authorList>
            <person name="Franco M.E.E."/>
            <person name="Wisecaver J.H."/>
            <person name="Arnold A.E."/>
            <person name="Ju Y.M."/>
            <person name="Slot J.C."/>
            <person name="Ahrendt S."/>
            <person name="Moore L.P."/>
            <person name="Eastman K.E."/>
            <person name="Scott K."/>
            <person name="Konkel Z."/>
            <person name="Mondo S.J."/>
            <person name="Kuo A."/>
            <person name="Hayes R.D."/>
            <person name="Haridas S."/>
            <person name="Andreopoulos B."/>
            <person name="Riley R."/>
            <person name="LaButti K."/>
            <person name="Pangilinan J."/>
            <person name="Lipzen A."/>
            <person name="Amirebrahimi M."/>
            <person name="Yan J."/>
            <person name="Adam C."/>
            <person name="Keymanesh K."/>
            <person name="Ng V."/>
            <person name="Louie K."/>
            <person name="Northen T."/>
            <person name="Drula E."/>
            <person name="Henrissat B."/>
            <person name="Hsieh H.M."/>
            <person name="Youens-Clark K."/>
            <person name="Lutzoni F."/>
            <person name="Miadlikowska J."/>
            <person name="Eastwood D.C."/>
            <person name="Hamelin R.C."/>
            <person name="Grigoriev I.V."/>
            <person name="U'Ren J.M."/>
        </authorList>
    </citation>
    <scope>NUCLEOTIDE SEQUENCE [LARGE SCALE GENOMIC DNA]</scope>
    <source>
        <strain evidence="1 2">CBS 119005</strain>
    </source>
</reference>
<dbReference type="Proteomes" id="UP001497700">
    <property type="component" value="Unassembled WGS sequence"/>
</dbReference>
<accession>A0ACB9ZFD7</accession>
<gene>
    <name evidence="1" type="ORF">F4820DRAFT_403433</name>
</gene>
<organism evidence="1 2">
    <name type="scientific">Hypoxylon rubiginosum</name>
    <dbReference type="NCBI Taxonomy" id="110542"/>
    <lineage>
        <taxon>Eukaryota</taxon>
        <taxon>Fungi</taxon>
        <taxon>Dikarya</taxon>
        <taxon>Ascomycota</taxon>
        <taxon>Pezizomycotina</taxon>
        <taxon>Sordariomycetes</taxon>
        <taxon>Xylariomycetidae</taxon>
        <taxon>Xylariales</taxon>
        <taxon>Hypoxylaceae</taxon>
        <taxon>Hypoxylon</taxon>
    </lineage>
</organism>
<dbReference type="EMBL" id="MU393424">
    <property type="protein sequence ID" value="KAI4870368.1"/>
    <property type="molecule type" value="Genomic_DNA"/>
</dbReference>
<sequence>MSGMDRGGDEHASHEIFLLGPCTALYLYPGFGCDRYDCSIECTDIYMCMYVCGWVSVWVWVLVGVGV</sequence>
<keyword evidence="2" id="KW-1185">Reference proteome</keyword>